<sequence>MQSMIIEAKQVQSECHNSLRMLTKLEDQMSQLMSMMRDIKRKIGMGIPSNTEDNPQIEGKK</sequence>
<accession>A0A9D3UFQ5</accession>
<name>A0A9D3UFQ5_9ROSI</name>
<keyword evidence="1" id="KW-0175">Coiled coil</keyword>
<proteinExistence type="predicted"/>
<dbReference type="EMBL" id="JAIQCV010000012">
    <property type="protein sequence ID" value="KAH1039786.1"/>
    <property type="molecule type" value="Genomic_DNA"/>
</dbReference>
<feature type="coiled-coil region" evidence="1">
    <location>
        <begin position="8"/>
        <end position="42"/>
    </location>
</feature>
<reference evidence="2 3" key="1">
    <citation type="journal article" date="2021" name="Plant Biotechnol. J.">
        <title>Multi-omics assisted identification of the key and species-specific regulatory components of drought-tolerant mechanisms in Gossypium stocksii.</title>
        <authorList>
            <person name="Yu D."/>
            <person name="Ke L."/>
            <person name="Zhang D."/>
            <person name="Wu Y."/>
            <person name="Sun Y."/>
            <person name="Mei J."/>
            <person name="Sun J."/>
            <person name="Sun Y."/>
        </authorList>
    </citation>
    <scope>NUCLEOTIDE SEQUENCE [LARGE SCALE GENOMIC DNA]</scope>
    <source>
        <strain evidence="3">cv. E1</strain>
        <tissue evidence="2">Leaf</tissue>
    </source>
</reference>
<evidence type="ECO:0000313" key="2">
    <source>
        <dbReference type="EMBL" id="KAH1039786.1"/>
    </source>
</evidence>
<protein>
    <submittedName>
        <fullName evidence="2">Uncharacterized protein</fullName>
    </submittedName>
</protein>
<dbReference type="OrthoDB" id="10560713at2759"/>
<evidence type="ECO:0000256" key="1">
    <source>
        <dbReference type="SAM" id="Coils"/>
    </source>
</evidence>
<gene>
    <name evidence="2" type="ORF">J1N35_041529</name>
</gene>
<comment type="caution">
    <text evidence="2">The sequence shown here is derived from an EMBL/GenBank/DDBJ whole genome shotgun (WGS) entry which is preliminary data.</text>
</comment>
<keyword evidence="3" id="KW-1185">Reference proteome</keyword>
<organism evidence="2 3">
    <name type="scientific">Gossypium stocksii</name>
    <dbReference type="NCBI Taxonomy" id="47602"/>
    <lineage>
        <taxon>Eukaryota</taxon>
        <taxon>Viridiplantae</taxon>
        <taxon>Streptophyta</taxon>
        <taxon>Embryophyta</taxon>
        <taxon>Tracheophyta</taxon>
        <taxon>Spermatophyta</taxon>
        <taxon>Magnoliopsida</taxon>
        <taxon>eudicotyledons</taxon>
        <taxon>Gunneridae</taxon>
        <taxon>Pentapetalae</taxon>
        <taxon>rosids</taxon>
        <taxon>malvids</taxon>
        <taxon>Malvales</taxon>
        <taxon>Malvaceae</taxon>
        <taxon>Malvoideae</taxon>
        <taxon>Gossypium</taxon>
    </lineage>
</organism>
<dbReference type="AlphaFoldDB" id="A0A9D3UFQ5"/>
<dbReference type="Proteomes" id="UP000828251">
    <property type="component" value="Unassembled WGS sequence"/>
</dbReference>
<feature type="non-terminal residue" evidence="2">
    <location>
        <position position="61"/>
    </location>
</feature>
<evidence type="ECO:0000313" key="3">
    <source>
        <dbReference type="Proteomes" id="UP000828251"/>
    </source>
</evidence>